<gene>
    <name evidence="2" type="ORF">DB88DRAFT_516401</name>
</gene>
<feature type="region of interest" description="Disordered" evidence="1">
    <location>
        <begin position="71"/>
        <end position="165"/>
    </location>
</feature>
<reference evidence="2" key="1">
    <citation type="submission" date="2023-02" db="EMBL/GenBank/DDBJ databases">
        <title>Identification and recombinant expression of a fungal hydrolase from Papiliotrema laurentii that hydrolyzes apple cutin and clears colloidal polyester polyurethane.</title>
        <authorList>
            <consortium name="DOE Joint Genome Institute"/>
            <person name="Roman V.A."/>
            <person name="Bojanowski C."/>
            <person name="Crable B.R."/>
            <person name="Wagner D.N."/>
            <person name="Hung C.S."/>
            <person name="Nadeau L.J."/>
            <person name="Schratz L."/>
            <person name="Haridas S."/>
            <person name="Pangilinan J."/>
            <person name="Lipzen A."/>
            <person name="Na H."/>
            <person name="Yan M."/>
            <person name="Ng V."/>
            <person name="Grigoriev I.V."/>
            <person name="Spatafora J.W."/>
            <person name="Barlow D."/>
            <person name="Biffinger J."/>
            <person name="Kelley-Loughnane N."/>
            <person name="Varaljay V.A."/>
            <person name="Crookes-Goodson W.J."/>
        </authorList>
    </citation>
    <scope>NUCLEOTIDE SEQUENCE</scope>
    <source>
        <strain evidence="2">5307AH</strain>
    </source>
</reference>
<feature type="compositionally biased region" description="Basic and acidic residues" evidence="1">
    <location>
        <begin position="230"/>
        <end position="239"/>
    </location>
</feature>
<evidence type="ECO:0000313" key="2">
    <source>
        <dbReference type="EMBL" id="KAK1927842.1"/>
    </source>
</evidence>
<organism evidence="2 3">
    <name type="scientific">Papiliotrema laurentii</name>
    <name type="common">Cryptococcus laurentii</name>
    <dbReference type="NCBI Taxonomy" id="5418"/>
    <lineage>
        <taxon>Eukaryota</taxon>
        <taxon>Fungi</taxon>
        <taxon>Dikarya</taxon>
        <taxon>Basidiomycota</taxon>
        <taxon>Agaricomycotina</taxon>
        <taxon>Tremellomycetes</taxon>
        <taxon>Tremellales</taxon>
        <taxon>Rhynchogastremaceae</taxon>
        <taxon>Papiliotrema</taxon>
    </lineage>
</organism>
<name>A0AAD9FX05_PAPLA</name>
<feature type="compositionally biased region" description="Basic and acidic residues" evidence="1">
    <location>
        <begin position="127"/>
        <end position="137"/>
    </location>
</feature>
<sequence>MHTTRPRRGRDALEGRRGGLGEPAPSTTFDSRAQRYPITAKGEGRRANMNAKERFRITRFDEVERLTMEKEGCQGLDHSEFALRGQQKGGTRGTGRGGKGGGGGTGGSRANRSMSQGRRHKALSKTGRREGERDKKGNFQSKHNPRVLSLQLQSNTDGKANTTPTQRADALCGLTLLGNSFPNPGPSYNPEQAPSPAAAPAEITRHNVSLGTRFRIRPTKLQMPWSTPGPREDLGERQG</sequence>
<comment type="caution">
    <text evidence="2">The sequence shown here is derived from an EMBL/GenBank/DDBJ whole genome shotgun (WGS) entry which is preliminary data.</text>
</comment>
<dbReference type="AlphaFoldDB" id="A0AAD9FX05"/>
<protein>
    <submittedName>
        <fullName evidence="2">Uncharacterized protein</fullName>
    </submittedName>
</protein>
<proteinExistence type="predicted"/>
<feature type="compositionally biased region" description="Gly residues" evidence="1">
    <location>
        <begin position="87"/>
        <end position="107"/>
    </location>
</feature>
<accession>A0AAD9FX05</accession>
<dbReference type="EMBL" id="JAODAN010000001">
    <property type="protein sequence ID" value="KAK1927842.1"/>
    <property type="molecule type" value="Genomic_DNA"/>
</dbReference>
<feature type="compositionally biased region" description="Basic and acidic residues" evidence="1">
    <location>
        <begin position="71"/>
        <end position="81"/>
    </location>
</feature>
<dbReference type="Proteomes" id="UP001182556">
    <property type="component" value="Unassembled WGS sequence"/>
</dbReference>
<keyword evidence="3" id="KW-1185">Reference proteome</keyword>
<feature type="region of interest" description="Disordered" evidence="1">
    <location>
        <begin position="209"/>
        <end position="239"/>
    </location>
</feature>
<evidence type="ECO:0000313" key="3">
    <source>
        <dbReference type="Proteomes" id="UP001182556"/>
    </source>
</evidence>
<feature type="compositionally biased region" description="Polar residues" evidence="1">
    <location>
        <begin position="150"/>
        <end position="165"/>
    </location>
</feature>
<feature type="compositionally biased region" description="Basic and acidic residues" evidence="1">
    <location>
        <begin position="9"/>
        <end position="19"/>
    </location>
</feature>
<feature type="region of interest" description="Disordered" evidence="1">
    <location>
        <begin position="1"/>
        <end position="50"/>
    </location>
</feature>
<evidence type="ECO:0000256" key="1">
    <source>
        <dbReference type="SAM" id="MobiDB-lite"/>
    </source>
</evidence>